<name>A0A9X7Z4J7_9BACL</name>
<evidence type="ECO:0000313" key="3">
    <source>
        <dbReference type="Proteomes" id="UP000663505"/>
    </source>
</evidence>
<dbReference type="RefSeq" id="WP_206655426.1">
    <property type="nucleotide sequence ID" value="NZ_CP071182.1"/>
</dbReference>
<keyword evidence="3" id="KW-1185">Reference proteome</keyword>
<proteinExistence type="predicted"/>
<feature type="transmembrane region" description="Helical" evidence="1">
    <location>
        <begin position="93"/>
        <end position="111"/>
    </location>
</feature>
<accession>A0A9X7Z4J7</accession>
<keyword evidence="1" id="KW-0472">Membrane</keyword>
<reference evidence="2 3" key="1">
    <citation type="submission" date="2021-02" db="EMBL/GenBank/DDBJ databases">
        <title>Alicyclobacillus curvatus sp. nov. and Alicyclobacillus mengziensis sp. nov., two acidophilic bacteria isolated from acid mine drainage.</title>
        <authorList>
            <person name="Huang Y."/>
        </authorList>
    </citation>
    <scope>NUCLEOTIDE SEQUENCE [LARGE SCALE GENOMIC DNA]</scope>
    <source>
        <strain evidence="2 3">S30H14</strain>
    </source>
</reference>
<organism evidence="2 3">
    <name type="scientific">Alicyclobacillus mengziensis</name>
    <dbReference type="NCBI Taxonomy" id="2931921"/>
    <lineage>
        <taxon>Bacteria</taxon>
        <taxon>Bacillati</taxon>
        <taxon>Bacillota</taxon>
        <taxon>Bacilli</taxon>
        <taxon>Bacillales</taxon>
        <taxon>Alicyclobacillaceae</taxon>
        <taxon>Alicyclobacillus</taxon>
    </lineage>
</organism>
<evidence type="ECO:0000313" key="2">
    <source>
        <dbReference type="EMBL" id="QSO46054.1"/>
    </source>
</evidence>
<dbReference type="AlphaFoldDB" id="A0A9X7Z4J7"/>
<sequence>MYVCTRAECLRYVGQYVQFQTQYGYHQGVIERVSGNRAVILSPRKYIPAQLISEPLDDDEEKRLNLTLAWGGYGGGYRGGYGGGYGGYGGYGWGRWAVSFLVIYALWGLLFW</sequence>
<keyword evidence="1" id="KW-0812">Transmembrane</keyword>
<keyword evidence="1" id="KW-1133">Transmembrane helix</keyword>
<dbReference type="KEGG" id="afx:JZ786_16165"/>
<dbReference type="Proteomes" id="UP000663505">
    <property type="component" value="Chromosome"/>
</dbReference>
<protein>
    <submittedName>
        <fullName evidence="2">Uncharacterized protein</fullName>
    </submittedName>
</protein>
<evidence type="ECO:0000256" key="1">
    <source>
        <dbReference type="SAM" id="Phobius"/>
    </source>
</evidence>
<gene>
    <name evidence="2" type="ORF">JZ786_16165</name>
</gene>
<dbReference type="EMBL" id="CP071182">
    <property type="protein sequence ID" value="QSO46054.1"/>
    <property type="molecule type" value="Genomic_DNA"/>
</dbReference>